<dbReference type="Pfam" id="PF00294">
    <property type="entry name" value="PfkB"/>
    <property type="match status" value="1"/>
</dbReference>
<comment type="similarity">
    <text evidence="1 6">Belongs to the carbohydrate kinase PfkB family.</text>
</comment>
<name>A0A7W9IIY1_9ACTN</name>
<dbReference type="PANTHER" id="PTHR43085:SF1">
    <property type="entry name" value="PSEUDOURIDINE KINASE-RELATED"/>
    <property type="match status" value="1"/>
</dbReference>
<evidence type="ECO:0000256" key="2">
    <source>
        <dbReference type="ARBA" id="ARBA00022679"/>
    </source>
</evidence>
<evidence type="ECO:0000256" key="4">
    <source>
        <dbReference type="ARBA" id="ARBA00022777"/>
    </source>
</evidence>
<dbReference type="GO" id="GO:0006000">
    <property type="term" value="P:fructose metabolic process"/>
    <property type="evidence" value="ECO:0007669"/>
    <property type="project" value="UniProtKB-ARBA"/>
</dbReference>
<comment type="caution">
    <text evidence="8">The sequence shown here is derived from an EMBL/GenBank/DDBJ whole genome shotgun (WGS) entry which is preliminary data.</text>
</comment>
<dbReference type="InterPro" id="IPR002139">
    <property type="entry name" value="Ribo/fructo_kinase"/>
</dbReference>
<evidence type="ECO:0000313" key="8">
    <source>
        <dbReference type="EMBL" id="MBB5821584.1"/>
    </source>
</evidence>
<dbReference type="GO" id="GO:0005524">
    <property type="term" value="F:ATP binding"/>
    <property type="evidence" value="ECO:0007669"/>
    <property type="project" value="UniProtKB-KW"/>
</dbReference>
<dbReference type="InterPro" id="IPR002173">
    <property type="entry name" value="Carboh/pur_kinase_PfkB_CS"/>
</dbReference>
<proteinExistence type="inferred from homology"/>
<organism evidence="8 9">
    <name type="scientific">Streptosporangium becharense</name>
    <dbReference type="NCBI Taxonomy" id="1816182"/>
    <lineage>
        <taxon>Bacteria</taxon>
        <taxon>Bacillati</taxon>
        <taxon>Actinomycetota</taxon>
        <taxon>Actinomycetes</taxon>
        <taxon>Streptosporangiales</taxon>
        <taxon>Streptosporangiaceae</taxon>
        <taxon>Streptosporangium</taxon>
    </lineage>
</organism>
<dbReference type="AlphaFoldDB" id="A0A7W9IIY1"/>
<keyword evidence="2 6" id="KW-0808">Transferase</keyword>
<dbReference type="SUPFAM" id="SSF53613">
    <property type="entry name" value="Ribokinase-like"/>
    <property type="match status" value="1"/>
</dbReference>
<sequence length="346" mass="34720">MPPTFDLLVIGDANPDVILGPLDAPLAFEQREQLVGAGVLTLGGSAAIMACGAARLGLRVAFAGRVGDDDAGRYVRDTLAARGVDVGALRLDPDSATPLTAVLTRGADRAILTSPGSLATTTGDDVPEALLAGSTHVHAASYFLMPRLAMALPGLLRTARAHGATTSLDTNDDPAGRWDPAGIAAVLAEIDILLPNAHEARHLAGSATASAAESAAVLAARGPLTVVKDGADGAVCHDGRLLVTTAGIAVTPVDSVGAGDSFDAGFVAATLAGMLPADALEFAAVCGALSTRAHGGTTAQPTWDEALAALAALPRRTTGDGIPARPARDGILAVPAHRTINGDNRS</sequence>
<evidence type="ECO:0000256" key="3">
    <source>
        <dbReference type="ARBA" id="ARBA00022741"/>
    </source>
</evidence>
<keyword evidence="5" id="KW-0067">ATP-binding</keyword>
<protein>
    <submittedName>
        <fullName evidence="8">Sugar/nucleoside kinase (Ribokinase family)</fullName>
    </submittedName>
</protein>
<evidence type="ECO:0000256" key="5">
    <source>
        <dbReference type="ARBA" id="ARBA00022840"/>
    </source>
</evidence>
<accession>A0A7W9IIY1</accession>
<evidence type="ECO:0000256" key="1">
    <source>
        <dbReference type="ARBA" id="ARBA00010688"/>
    </source>
</evidence>
<reference evidence="8 9" key="1">
    <citation type="submission" date="2020-08" db="EMBL/GenBank/DDBJ databases">
        <title>Sequencing the genomes of 1000 actinobacteria strains.</title>
        <authorList>
            <person name="Klenk H.-P."/>
        </authorList>
    </citation>
    <scope>NUCLEOTIDE SEQUENCE [LARGE SCALE GENOMIC DNA]</scope>
    <source>
        <strain evidence="8 9">DSM 46887</strain>
    </source>
</reference>
<keyword evidence="3" id="KW-0547">Nucleotide-binding</keyword>
<dbReference type="EMBL" id="JACHMP010000001">
    <property type="protein sequence ID" value="MBB5821584.1"/>
    <property type="molecule type" value="Genomic_DNA"/>
</dbReference>
<dbReference type="PANTHER" id="PTHR43085">
    <property type="entry name" value="HEXOKINASE FAMILY MEMBER"/>
    <property type="match status" value="1"/>
</dbReference>
<dbReference type="Proteomes" id="UP000540685">
    <property type="component" value="Unassembled WGS sequence"/>
</dbReference>
<dbReference type="RefSeq" id="WP_184541198.1">
    <property type="nucleotide sequence ID" value="NZ_JACHMP010000001.1"/>
</dbReference>
<dbReference type="GO" id="GO:0008865">
    <property type="term" value="F:fructokinase activity"/>
    <property type="evidence" value="ECO:0007669"/>
    <property type="project" value="UniProtKB-ARBA"/>
</dbReference>
<gene>
    <name evidence="8" type="ORF">F4562_004646</name>
</gene>
<evidence type="ECO:0000313" key="9">
    <source>
        <dbReference type="Proteomes" id="UP000540685"/>
    </source>
</evidence>
<keyword evidence="4 6" id="KW-0418">Kinase</keyword>
<dbReference type="InterPro" id="IPR050306">
    <property type="entry name" value="PfkB_Carbo_kinase"/>
</dbReference>
<evidence type="ECO:0000259" key="7">
    <source>
        <dbReference type="Pfam" id="PF00294"/>
    </source>
</evidence>
<dbReference type="InterPro" id="IPR011611">
    <property type="entry name" value="PfkB_dom"/>
</dbReference>
<feature type="domain" description="Carbohydrate kinase PfkB" evidence="7">
    <location>
        <begin position="6"/>
        <end position="302"/>
    </location>
</feature>
<keyword evidence="9" id="KW-1185">Reference proteome</keyword>
<dbReference type="PRINTS" id="PR00990">
    <property type="entry name" value="RIBOKINASE"/>
</dbReference>
<dbReference type="Gene3D" id="3.40.1190.20">
    <property type="match status" value="1"/>
</dbReference>
<dbReference type="PROSITE" id="PS00584">
    <property type="entry name" value="PFKB_KINASES_2"/>
    <property type="match status" value="1"/>
</dbReference>
<evidence type="ECO:0000256" key="6">
    <source>
        <dbReference type="RuleBase" id="RU003704"/>
    </source>
</evidence>
<dbReference type="InterPro" id="IPR029056">
    <property type="entry name" value="Ribokinase-like"/>
</dbReference>